<accession>A0ABS5ZSH2</accession>
<dbReference type="Proteomes" id="UP001197028">
    <property type="component" value="Unassembled WGS sequence"/>
</dbReference>
<dbReference type="EMBL" id="JABELD010000116">
    <property type="protein sequence ID" value="MBU2739629.1"/>
    <property type="molecule type" value="Genomic_DNA"/>
</dbReference>
<reference evidence="1 2" key="1">
    <citation type="journal article" date="2021" name="ISME J.">
        <title>Genomic evolution of the class Acidithiobacillia: deep-branching Proteobacteria living in extreme acidic conditions.</title>
        <authorList>
            <person name="Moya-Beltran A."/>
            <person name="Beard S."/>
            <person name="Rojas-Villalobos C."/>
            <person name="Issotta F."/>
            <person name="Gallardo Y."/>
            <person name="Ulloa R."/>
            <person name="Giaveno A."/>
            <person name="Degli Esposti M."/>
            <person name="Johnson D.B."/>
            <person name="Quatrini R."/>
        </authorList>
    </citation>
    <scope>NUCLEOTIDE SEQUENCE [LARGE SCALE GENOMIC DNA]</scope>
    <source>
        <strain evidence="1 2">ATCC 19703</strain>
    </source>
</reference>
<name>A0ABS5ZSH2_9PROT</name>
<feature type="non-terminal residue" evidence="1">
    <location>
        <position position="1"/>
    </location>
</feature>
<keyword evidence="2" id="KW-1185">Reference proteome</keyword>
<organism evidence="1 2">
    <name type="scientific">Acidithiobacillus concretivorus</name>
    <dbReference type="NCBI Taxonomy" id="3063952"/>
    <lineage>
        <taxon>Bacteria</taxon>
        <taxon>Pseudomonadati</taxon>
        <taxon>Pseudomonadota</taxon>
        <taxon>Acidithiobacillia</taxon>
        <taxon>Acidithiobacillales</taxon>
        <taxon>Acidithiobacillaceae</taxon>
        <taxon>Acidithiobacillus</taxon>
    </lineage>
</organism>
<sequence length="45" mass="5012">HSGLPAWRWRANRAAVMTLEVAAGGISRHGVEPGQQLEWRPPLHD</sequence>
<evidence type="ECO:0000313" key="2">
    <source>
        <dbReference type="Proteomes" id="UP001197028"/>
    </source>
</evidence>
<evidence type="ECO:0000313" key="1">
    <source>
        <dbReference type="EMBL" id="MBU2739629.1"/>
    </source>
</evidence>
<gene>
    <name evidence="1" type="ORF">HJG40_12720</name>
</gene>
<proteinExistence type="predicted"/>
<comment type="caution">
    <text evidence="1">The sequence shown here is derived from an EMBL/GenBank/DDBJ whole genome shotgun (WGS) entry which is preliminary data.</text>
</comment>
<protein>
    <submittedName>
        <fullName evidence="1">DUF192 domain-containing protein</fullName>
    </submittedName>
</protein>